<dbReference type="Gene3D" id="1.20.5.1930">
    <property type="match status" value="1"/>
</dbReference>
<evidence type="ECO:0000256" key="4">
    <source>
        <dbReference type="ARBA" id="ARBA00022679"/>
    </source>
</evidence>
<evidence type="ECO:0000313" key="14">
    <source>
        <dbReference type="Proteomes" id="UP000635606"/>
    </source>
</evidence>
<keyword evidence="4" id="KW-0808">Transferase</keyword>
<feature type="transmembrane region" description="Helical" evidence="10">
    <location>
        <begin position="164"/>
        <end position="185"/>
    </location>
</feature>
<dbReference type="AlphaFoldDB" id="A0A8J3ZZ06"/>
<keyword evidence="8" id="KW-0902">Two-component regulatory system</keyword>
<keyword evidence="3" id="KW-0597">Phosphoprotein</keyword>
<dbReference type="Pfam" id="PF07730">
    <property type="entry name" value="HisKA_3"/>
    <property type="match status" value="1"/>
</dbReference>
<feature type="transmembrane region" description="Helical" evidence="10">
    <location>
        <begin position="228"/>
        <end position="248"/>
    </location>
</feature>
<evidence type="ECO:0000256" key="9">
    <source>
        <dbReference type="SAM" id="Coils"/>
    </source>
</evidence>
<dbReference type="CDD" id="cd16917">
    <property type="entry name" value="HATPase_UhpB-NarQ-NarX-like"/>
    <property type="match status" value="1"/>
</dbReference>
<dbReference type="GO" id="GO:0046983">
    <property type="term" value="F:protein dimerization activity"/>
    <property type="evidence" value="ECO:0007669"/>
    <property type="project" value="InterPro"/>
</dbReference>
<dbReference type="Proteomes" id="UP000635606">
    <property type="component" value="Unassembled WGS sequence"/>
</dbReference>
<feature type="coiled-coil region" evidence="9">
    <location>
        <begin position="453"/>
        <end position="516"/>
    </location>
</feature>
<comment type="caution">
    <text evidence="13">The sequence shown here is derived from an EMBL/GenBank/DDBJ whole genome shotgun (WGS) entry which is preliminary data.</text>
</comment>
<organism evidence="13 14">
    <name type="scientific">Virgisporangium ochraceum</name>
    <dbReference type="NCBI Taxonomy" id="65505"/>
    <lineage>
        <taxon>Bacteria</taxon>
        <taxon>Bacillati</taxon>
        <taxon>Actinomycetota</taxon>
        <taxon>Actinomycetes</taxon>
        <taxon>Micromonosporales</taxon>
        <taxon>Micromonosporaceae</taxon>
        <taxon>Virgisporangium</taxon>
    </lineage>
</organism>
<dbReference type="GO" id="GO:0016020">
    <property type="term" value="C:membrane"/>
    <property type="evidence" value="ECO:0007669"/>
    <property type="project" value="InterPro"/>
</dbReference>
<keyword evidence="9" id="KW-0175">Coiled coil</keyword>
<keyword evidence="10" id="KW-0812">Transmembrane</keyword>
<keyword evidence="10" id="KW-1133">Transmembrane helix</keyword>
<dbReference type="PANTHER" id="PTHR24421">
    <property type="entry name" value="NITRATE/NITRITE SENSOR PROTEIN NARX-RELATED"/>
    <property type="match status" value="1"/>
</dbReference>
<evidence type="ECO:0000256" key="7">
    <source>
        <dbReference type="ARBA" id="ARBA00022840"/>
    </source>
</evidence>
<evidence type="ECO:0000259" key="11">
    <source>
        <dbReference type="Pfam" id="PF02518"/>
    </source>
</evidence>
<accession>A0A8J3ZZ06</accession>
<dbReference type="Gene3D" id="3.30.565.10">
    <property type="entry name" value="Histidine kinase-like ATPase, C-terminal domain"/>
    <property type="match status" value="1"/>
</dbReference>
<dbReference type="InterPro" id="IPR050482">
    <property type="entry name" value="Sensor_HK_TwoCompSys"/>
</dbReference>
<feature type="transmembrane region" description="Helical" evidence="10">
    <location>
        <begin position="197"/>
        <end position="216"/>
    </location>
</feature>
<feature type="transmembrane region" description="Helical" evidence="10">
    <location>
        <begin position="63"/>
        <end position="80"/>
    </location>
</feature>
<evidence type="ECO:0000256" key="2">
    <source>
        <dbReference type="ARBA" id="ARBA00012438"/>
    </source>
</evidence>
<evidence type="ECO:0000256" key="10">
    <source>
        <dbReference type="SAM" id="Phobius"/>
    </source>
</evidence>
<evidence type="ECO:0000256" key="5">
    <source>
        <dbReference type="ARBA" id="ARBA00022741"/>
    </source>
</evidence>
<name>A0A8J3ZZ06_9ACTN</name>
<dbReference type="InterPro" id="IPR036890">
    <property type="entry name" value="HATPase_C_sf"/>
</dbReference>
<evidence type="ECO:0000256" key="6">
    <source>
        <dbReference type="ARBA" id="ARBA00022777"/>
    </source>
</evidence>
<feature type="transmembrane region" description="Helical" evidence="10">
    <location>
        <begin position="264"/>
        <end position="284"/>
    </location>
</feature>
<comment type="catalytic activity">
    <reaction evidence="1">
        <text>ATP + protein L-histidine = ADP + protein N-phospho-L-histidine.</text>
        <dbReference type="EC" id="2.7.13.3"/>
    </reaction>
</comment>
<dbReference type="Pfam" id="PF02518">
    <property type="entry name" value="HATPase_c"/>
    <property type="match status" value="1"/>
</dbReference>
<protein>
    <recommendedName>
        <fullName evidence="2">histidine kinase</fullName>
        <ecNumber evidence="2">2.7.13.3</ecNumber>
    </recommendedName>
</protein>
<evidence type="ECO:0000259" key="12">
    <source>
        <dbReference type="Pfam" id="PF07730"/>
    </source>
</evidence>
<evidence type="ECO:0000313" key="13">
    <source>
        <dbReference type="EMBL" id="GIJ72779.1"/>
    </source>
</evidence>
<feature type="transmembrane region" description="Helical" evidence="10">
    <location>
        <begin position="133"/>
        <end position="152"/>
    </location>
</feature>
<keyword evidence="14" id="KW-1185">Reference proteome</keyword>
<evidence type="ECO:0000256" key="8">
    <source>
        <dbReference type="ARBA" id="ARBA00023012"/>
    </source>
</evidence>
<proteinExistence type="predicted"/>
<feature type="transmembrane region" description="Helical" evidence="10">
    <location>
        <begin position="100"/>
        <end position="121"/>
    </location>
</feature>
<dbReference type="GO" id="GO:0000155">
    <property type="term" value="F:phosphorelay sensor kinase activity"/>
    <property type="evidence" value="ECO:0007669"/>
    <property type="project" value="InterPro"/>
</dbReference>
<evidence type="ECO:0000256" key="1">
    <source>
        <dbReference type="ARBA" id="ARBA00000085"/>
    </source>
</evidence>
<reference evidence="13" key="1">
    <citation type="submission" date="2021-01" db="EMBL/GenBank/DDBJ databases">
        <title>Whole genome shotgun sequence of Virgisporangium ochraceum NBRC 16418.</title>
        <authorList>
            <person name="Komaki H."/>
            <person name="Tamura T."/>
        </authorList>
    </citation>
    <scope>NUCLEOTIDE SEQUENCE</scope>
    <source>
        <strain evidence="13">NBRC 16418</strain>
    </source>
</reference>
<dbReference type="EMBL" id="BOPH01000105">
    <property type="protein sequence ID" value="GIJ72779.1"/>
    <property type="molecule type" value="Genomic_DNA"/>
</dbReference>
<dbReference type="PANTHER" id="PTHR24421:SF10">
    <property type="entry name" value="NITRATE_NITRITE SENSOR PROTEIN NARQ"/>
    <property type="match status" value="1"/>
</dbReference>
<feature type="transmembrane region" description="Helical" evidence="10">
    <location>
        <begin position="290"/>
        <end position="312"/>
    </location>
</feature>
<dbReference type="EC" id="2.7.13.3" evidence="2"/>
<dbReference type="InterPro" id="IPR011712">
    <property type="entry name" value="Sig_transdc_His_kin_sub3_dim/P"/>
</dbReference>
<feature type="transmembrane region" description="Helical" evidence="10">
    <location>
        <begin position="35"/>
        <end position="56"/>
    </location>
</feature>
<dbReference type="SUPFAM" id="SSF55874">
    <property type="entry name" value="ATPase domain of HSP90 chaperone/DNA topoisomerase II/histidine kinase"/>
    <property type="match status" value="1"/>
</dbReference>
<evidence type="ECO:0000256" key="3">
    <source>
        <dbReference type="ARBA" id="ARBA00022553"/>
    </source>
</evidence>
<dbReference type="InterPro" id="IPR003594">
    <property type="entry name" value="HATPase_dom"/>
</dbReference>
<gene>
    <name evidence="13" type="ORF">Voc01_076960</name>
</gene>
<dbReference type="GO" id="GO:0005524">
    <property type="term" value="F:ATP binding"/>
    <property type="evidence" value="ECO:0007669"/>
    <property type="project" value="UniProtKB-KW"/>
</dbReference>
<feature type="domain" description="Signal transduction histidine kinase subgroup 3 dimerisation and phosphoacceptor" evidence="12">
    <location>
        <begin position="459"/>
        <end position="525"/>
    </location>
</feature>
<feature type="domain" description="Histidine kinase/HSP90-like ATPase" evidence="11">
    <location>
        <begin position="559"/>
        <end position="640"/>
    </location>
</feature>
<keyword evidence="6" id="KW-0418">Kinase</keyword>
<sequence>MTVRWRVAALAPALGLVVGAALVAAAALDGVIGAADVAVTVVSALPAVGLGLLVLARRPDSPAGPVLLALVAAPVLTYGVERWALTADSADPWWGAEAVAAAGIGIWVFNLAGFVLLCLTFPDGLLPGRWWRAMPWLWLLAALAVIVAAAGSPDDPAKPPPVSIYFALALFLAALLGVLGSLVVRYRHGNELVRQQLHWLLLGATSVPVLLAAGWVAEVFGASTEVAYTGFILAMVVAVPAAVATAILRHDLLDIDRLLSDTTAWLLTTLVSACLFALVVVGVAELSRDAAGSPTGIGVAAFVTALALLPLYRRTHTATAHLFDRERTVTIEAVRRFVQQVRDGQSEPEDVEAVLRRALDDEKLRVLLTAPGSGERVDLRGLPTPSPAAGTVVPLSAREAEVAVMVLGRTSRRRLRLARELAVEARLPIEVSRLRLQLRTALADARDSRARIVEAATEERRRLERDLHDGAQQRILAVGMRLRSAQRRLPPQDPAYEDLDAAVAALEATVAELRRLAHGIRPSGLDDGLETAIRSLFAGSPVPVEVSVADVQVNEAVATTAYYVIAESFTNALKHAQARAVRVTIAPEGGRLAIEIADDGRGGARPGFGLSALHDRVAALGGSVDVVSPDGGGTSIRVVL</sequence>
<keyword evidence="10" id="KW-0472">Membrane</keyword>
<keyword evidence="7" id="KW-0067">ATP-binding</keyword>
<keyword evidence="5" id="KW-0547">Nucleotide-binding</keyword>
<dbReference type="RefSeq" id="WP_203932624.1">
    <property type="nucleotide sequence ID" value="NZ_BOPH01000105.1"/>
</dbReference>